<dbReference type="Proteomes" id="UP000007719">
    <property type="component" value="Chromosome"/>
</dbReference>
<feature type="binding site" evidence="10">
    <location>
        <position position="253"/>
    </location>
    <ligand>
        <name>Mg(2+)</name>
        <dbReference type="ChEBI" id="CHEBI:18420"/>
    </ligand>
</feature>
<keyword evidence="8 10" id="KW-0630">Potassium</keyword>
<dbReference type="CDD" id="cd04164">
    <property type="entry name" value="trmE"/>
    <property type="match status" value="1"/>
</dbReference>
<feature type="binding site" evidence="10">
    <location>
        <position position="232"/>
    </location>
    <ligand>
        <name>Mg(2+)</name>
        <dbReference type="ChEBI" id="CHEBI:18420"/>
    </ligand>
</feature>
<dbReference type="FunCoup" id="B8DYR7">
    <property type="interactions" value="359"/>
</dbReference>
<dbReference type="SUPFAM" id="SSF52540">
    <property type="entry name" value="P-loop containing nucleoside triphosphate hydrolases"/>
    <property type="match status" value="1"/>
</dbReference>
<evidence type="ECO:0000256" key="2">
    <source>
        <dbReference type="ARBA" id="ARBA00022490"/>
    </source>
</evidence>
<evidence type="ECO:0000256" key="8">
    <source>
        <dbReference type="ARBA" id="ARBA00022958"/>
    </source>
</evidence>
<feature type="binding site" evidence="10">
    <location>
        <position position="21"/>
    </location>
    <ligand>
        <name>(6S)-5-formyl-5,6,7,8-tetrahydrofolate</name>
        <dbReference type="ChEBI" id="CHEBI:57457"/>
    </ligand>
</feature>
<protein>
    <recommendedName>
        <fullName evidence="10">tRNA modification GTPase MnmE</fullName>
        <ecNumber evidence="10">3.6.-.-</ecNumber>
    </recommendedName>
</protein>
<dbReference type="GO" id="GO:0002098">
    <property type="term" value="P:tRNA wobble uridine modification"/>
    <property type="evidence" value="ECO:0000318"/>
    <property type="project" value="GO_Central"/>
</dbReference>
<evidence type="ECO:0000256" key="6">
    <source>
        <dbReference type="ARBA" id="ARBA00022801"/>
    </source>
</evidence>
<dbReference type="CDD" id="cd14858">
    <property type="entry name" value="TrmE_N"/>
    <property type="match status" value="1"/>
</dbReference>
<keyword evidence="9 10" id="KW-0342">GTP-binding</keyword>
<name>B8DYR7_DICTD</name>
<keyword evidence="6 10" id="KW-0378">Hydrolase</keyword>
<feature type="coiled-coil region" evidence="12">
    <location>
        <begin position="181"/>
        <end position="208"/>
    </location>
</feature>
<dbReference type="InterPro" id="IPR018948">
    <property type="entry name" value="GTP-bd_TrmE_N"/>
</dbReference>
<evidence type="ECO:0000313" key="14">
    <source>
        <dbReference type="EMBL" id="ACK41449.1"/>
    </source>
</evidence>
<comment type="caution">
    <text evidence="10">Lacks conserved residue(s) required for the propagation of feature annotation.</text>
</comment>
<feature type="binding site" evidence="10">
    <location>
        <position position="249"/>
    </location>
    <ligand>
        <name>K(+)</name>
        <dbReference type="ChEBI" id="CHEBI:29103"/>
    </ligand>
</feature>
<dbReference type="Gene3D" id="3.40.50.300">
    <property type="entry name" value="P-loop containing nucleotide triphosphate hydrolases"/>
    <property type="match status" value="1"/>
</dbReference>
<dbReference type="NCBIfam" id="TIGR00231">
    <property type="entry name" value="small_GTP"/>
    <property type="match status" value="1"/>
</dbReference>
<feature type="binding site" evidence="10">
    <location>
        <position position="252"/>
    </location>
    <ligand>
        <name>K(+)</name>
        <dbReference type="ChEBI" id="CHEBI:29103"/>
    </ligand>
</feature>
<dbReference type="STRING" id="515635.Dtur_0117"/>
<dbReference type="GO" id="GO:0005829">
    <property type="term" value="C:cytosol"/>
    <property type="evidence" value="ECO:0000318"/>
    <property type="project" value="GO_Central"/>
</dbReference>
<dbReference type="HAMAP" id="MF_00379">
    <property type="entry name" value="GTPase_MnmE"/>
    <property type="match status" value="1"/>
</dbReference>
<evidence type="ECO:0000256" key="3">
    <source>
        <dbReference type="ARBA" id="ARBA00022694"/>
    </source>
</evidence>
<dbReference type="GO" id="GO:0003924">
    <property type="term" value="F:GTPase activity"/>
    <property type="evidence" value="ECO:0007669"/>
    <property type="project" value="UniProtKB-UniRule"/>
</dbReference>
<comment type="subcellular location">
    <subcellularLocation>
        <location evidence="10">Cytoplasm</location>
    </subcellularLocation>
</comment>
<evidence type="ECO:0000256" key="1">
    <source>
        <dbReference type="ARBA" id="ARBA00011043"/>
    </source>
</evidence>
<comment type="similarity">
    <text evidence="1 10 11">Belongs to the TRAFAC class TrmE-Era-EngA-EngB-Septin-like GTPase superfamily. TrmE GTPase family.</text>
</comment>
<dbReference type="EnsemblBacteria" id="ACK41449">
    <property type="protein sequence ID" value="ACK41449"/>
    <property type="gene ID" value="Dtur_0117"/>
</dbReference>
<keyword evidence="7 10" id="KW-0460">Magnesium</keyword>
<feature type="binding site" evidence="10">
    <location>
        <begin position="247"/>
        <end position="253"/>
    </location>
    <ligand>
        <name>GTP</name>
        <dbReference type="ChEBI" id="CHEBI:37565"/>
    </ligand>
</feature>
<evidence type="ECO:0000256" key="4">
    <source>
        <dbReference type="ARBA" id="ARBA00022723"/>
    </source>
</evidence>
<dbReference type="InterPro" id="IPR006073">
    <property type="entry name" value="GTP-bd"/>
</dbReference>
<feature type="binding site" evidence="10">
    <location>
        <position position="228"/>
    </location>
    <ligand>
        <name>K(+)</name>
        <dbReference type="ChEBI" id="CHEBI:29103"/>
    </ligand>
</feature>
<evidence type="ECO:0000256" key="12">
    <source>
        <dbReference type="SAM" id="Coils"/>
    </source>
</evidence>
<evidence type="ECO:0000256" key="7">
    <source>
        <dbReference type="ARBA" id="ARBA00022842"/>
    </source>
</evidence>
<keyword evidence="3 10" id="KW-0819">tRNA processing</keyword>
<dbReference type="PRINTS" id="PR00326">
    <property type="entry name" value="GTP1OBG"/>
</dbReference>
<dbReference type="FunFam" id="3.30.1360.120:FF:000003">
    <property type="entry name" value="tRNA modification GTPase MnmE"/>
    <property type="match status" value="1"/>
</dbReference>
<proteinExistence type="inferred from homology"/>
<evidence type="ECO:0000256" key="5">
    <source>
        <dbReference type="ARBA" id="ARBA00022741"/>
    </source>
</evidence>
<dbReference type="GO" id="GO:0046872">
    <property type="term" value="F:metal ion binding"/>
    <property type="evidence" value="ECO:0007669"/>
    <property type="project" value="UniProtKB-KW"/>
</dbReference>
<dbReference type="PANTHER" id="PTHR42714:SF2">
    <property type="entry name" value="TRNA MODIFICATION GTPASE GTPBP3, MITOCHONDRIAL"/>
    <property type="match status" value="1"/>
</dbReference>
<dbReference type="InterPro" id="IPR027266">
    <property type="entry name" value="TrmE/GcvT-like"/>
</dbReference>
<dbReference type="GO" id="GO:0042802">
    <property type="term" value="F:identical protein binding"/>
    <property type="evidence" value="ECO:0007669"/>
    <property type="project" value="UniProtKB-ARBA"/>
</dbReference>
<keyword evidence="5 10" id="KW-0547">Nucleotide-binding</keyword>
<dbReference type="Pfam" id="PF01926">
    <property type="entry name" value="MMR_HSR1"/>
    <property type="match status" value="1"/>
</dbReference>
<dbReference type="InterPro" id="IPR027368">
    <property type="entry name" value="MnmE_dom2"/>
</dbReference>
<dbReference type="HOGENOM" id="CLU_019624_4_1_0"/>
<dbReference type="PANTHER" id="PTHR42714">
    <property type="entry name" value="TRNA MODIFICATION GTPASE GTPBP3"/>
    <property type="match status" value="1"/>
</dbReference>
<evidence type="ECO:0000256" key="11">
    <source>
        <dbReference type="RuleBase" id="RU003313"/>
    </source>
</evidence>
<dbReference type="AlphaFoldDB" id="B8DYR7"/>
<feature type="binding site" evidence="10">
    <location>
        <position position="247"/>
    </location>
    <ligand>
        <name>K(+)</name>
        <dbReference type="ChEBI" id="CHEBI:29103"/>
    </ligand>
</feature>
<comment type="function">
    <text evidence="10">Exhibits a very high intrinsic GTPase hydrolysis rate. Involved in the addition of a carboxymethylaminomethyl (cmnm) group at the wobble position (U34) of certain tRNAs, forming tRNA-cmnm(5)s(2)U34.</text>
</comment>
<evidence type="ECO:0000256" key="10">
    <source>
        <dbReference type="HAMAP-Rule" id="MF_00379"/>
    </source>
</evidence>
<feature type="binding site" evidence="10">
    <location>
        <position position="455"/>
    </location>
    <ligand>
        <name>(6S)-5-formyl-5,6,7,8-tetrahydrofolate</name>
        <dbReference type="ChEBI" id="CHEBI:57457"/>
    </ligand>
</feature>
<feature type="binding site" evidence="10">
    <location>
        <begin position="228"/>
        <end position="233"/>
    </location>
    <ligand>
        <name>GTP</name>
        <dbReference type="ChEBI" id="CHEBI:37565"/>
    </ligand>
</feature>
<dbReference type="GO" id="GO:0005525">
    <property type="term" value="F:GTP binding"/>
    <property type="evidence" value="ECO:0007669"/>
    <property type="project" value="UniProtKB-UniRule"/>
</dbReference>
<dbReference type="InterPro" id="IPR005225">
    <property type="entry name" value="Small_GTP-bd"/>
</dbReference>
<evidence type="ECO:0000256" key="9">
    <source>
        <dbReference type="ARBA" id="ARBA00023134"/>
    </source>
</evidence>
<dbReference type="PROSITE" id="PS51709">
    <property type="entry name" value="G_TRME"/>
    <property type="match status" value="1"/>
</dbReference>
<dbReference type="OrthoDB" id="9805918at2"/>
<dbReference type="eggNOG" id="COG0486">
    <property type="taxonomic scope" value="Bacteria"/>
</dbReference>
<organism evidence="14 15">
    <name type="scientific">Dictyoglomus turgidum (strain DSM 6724 / Z-1310)</name>
    <dbReference type="NCBI Taxonomy" id="515635"/>
    <lineage>
        <taxon>Bacteria</taxon>
        <taxon>Pseudomonadati</taxon>
        <taxon>Dictyoglomota</taxon>
        <taxon>Dictyoglomia</taxon>
        <taxon>Dictyoglomales</taxon>
        <taxon>Dictyoglomaceae</taxon>
        <taxon>Dictyoglomus</taxon>
    </lineage>
</organism>
<dbReference type="FunFam" id="3.40.50.300:FF:001376">
    <property type="entry name" value="tRNA modification GTPase MnmE"/>
    <property type="match status" value="1"/>
</dbReference>
<sequence length="455" mass="51633">MKDDIVAIATPLGFSAIGVIRLSGPNVINIVKRVFSPRRNKDLEKVSSHTLHYGNIIYKDEIIDEVLVAIYKAPNSYTGENMVEIFTHGSPIILEEILKILVEEGARIAERGEFTKRAFLNGKIDLLQAESINEIIRAESKTALKRALSKLKGEVSKSLRELKSKVEHLRIYLEASMDFPEDVEEREREDWLRRLEEIKREVSYLLEKAERGDWIKGGYRVILVGRPNVGKSSLFNALMKEDRAIVTPIPGTTRDYIEGELYLSSGHLVKIYDTAGLGIPKDILDKMGMEKTEKILEKSNLILFVVDGSGEISEEEINLFEKIRSYQNKEIILVINKVDLPQKVELSVFSEDIEKIFVSAKEGIGIEDLEKAIERHISSQELEDGIFLNVYHREKLKEIYQFCEEGISVLINLPQSLDILGDILYDMEKAFGEILGEEVSLDIADKIFANFCVGK</sequence>
<keyword evidence="15" id="KW-1185">Reference proteome</keyword>
<dbReference type="InParanoid" id="B8DYR7"/>
<feature type="binding site" evidence="10">
    <location>
        <begin position="273"/>
        <end position="276"/>
    </location>
    <ligand>
        <name>GTP</name>
        <dbReference type="ChEBI" id="CHEBI:37565"/>
    </ligand>
</feature>
<dbReference type="EMBL" id="CP001251">
    <property type="protein sequence ID" value="ACK41449.1"/>
    <property type="molecule type" value="Genomic_DNA"/>
</dbReference>
<dbReference type="InterPro" id="IPR004520">
    <property type="entry name" value="GTPase_MnmE"/>
</dbReference>
<dbReference type="InterPro" id="IPR031168">
    <property type="entry name" value="G_TrmE"/>
</dbReference>
<dbReference type="InterPro" id="IPR025867">
    <property type="entry name" value="MnmE_helical"/>
</dbReference>
<dbReference type="GO" id="GO:0030488">
    <property type="term" value="P:tRNA methylation"/>
    <property type="evidence" value="ECO:0000318"/>
    <property type="project" value="GO_Central"/>
</dbReference>
<comment type="cofactor">
    <cofactor evidence="10">
        <name>K(+)</name>
        <dbReference type="ChEBI" id="CHEBI:29103"/>
    </cofactor>
    <text evidence="10">Binds 1 potassium ion per subunit.</text>
</comment>
<feature type="binding site" evidence="10">
    <location>
        <position position="123"/>
    </location>
    <ligand>
        <name>(6S)-5-formyl-5,6,7,8-tetrahydrofolate</name>
        <dbReference type="ChEBI" id="CHEBI:57457"/>
    </ligand>
</feature>
<dbReference type="InterPro" id="IPR027417">
    <property type="entry name" value="P-loop_NTPase"/>
</dbReference>
<dbReference type="PATRIC" id="fig|515635.4.peg.123"/>
<feature type="domain" description="TrmE-type G" evidence="13">
    <location>
        <begin position="218"/>
        <end position="378"/>
    </location>
</feature>
<accession>B8DYR7</accession>
<dbReference type="Pfam" id="PF12631">
    <property type="entry name" value="MnmE_helical"/>
    <property type="match status" value="1"/>
</dbReference>
<gene>
    <name evidence="10" type="primary">mnmE</name>
    <name evidence="10" type="synonym">trmE</name>
    <name evidence="14" type="ordered locus">Dtur_0117</name>
</gene>
<dbReference type="Pfam" id="PF10396">
    <property type="entry name" value="TrmE_N"/>
    <property type="match status" value="1"/>
</dbReference>
<reference evidence="15" key="1">
    <citation type="journal article" date="2016" name="Front. Microbiol.">
        <title>The complete genome sequence of hyperthermophile Dictyoglomus turgidum DSM 6724 reveals a specialized carbohydrate fermentor.</title>
        <authorList>
            <person name="Brumm P.J."/>
            <person name="Gowda K."/>
            <person name="Robb F.T."/>
            <person name="Mead D.A."/>
        </authorList>
    </citation>
    <scope>NUCLEOTIDE SEQUENCE [LARGE SCALE GENOMIC DNA]</scope>
    <source>
        <strain evidence="15">DSM 6724 / Z-1310</strain>
    </source>
</reference>
<dbReference type="NCBIfam" id="TIGR00450">
    <property type="entry name" value="mnmE_trmE_thdF"/>
    <property type="match status" value="1"/>
</dbReference>
<evidence type="ECO:0000313" key="15">
    <source>
        <dbReference type="Proteomes" id="UP000007719"/>
    </source>
</evidence>
<feature type="binding site" evidence="10">
    <location>
        <position position="84"/>
    </location>
    <ligand>
        <name>(6S)-5-formyl-5,6,7,8-tetrahydrofolate</name>
        <dbReference type="ChEBI" id="CHEBI:57457"/>
    </ligand>
</feature>
<keyword evidence="2 10" id="KW-0963">Cytoplasm</keyword>
<dbReference type="Gene3D" id="3.30.1360.120">
    <property type="entry name" value="Probable tRNA modification gtpase trme, domain 1"/>
    <property type="match status" value="1"/>
</dbReference>
<dbReference type="RefSeq" id="WP_012582535.1">
    <property type="nucleotide sequence ID" value="NC_011661.1"/>
</dbReference>
<dbReference type="KEGG" id="dtu:Dtur_0117"/>
<dbReference type="Gene3D" id="1.20.120.430">
    <property type="entry name" value="tRNA modification GTPase MnmE domain 2"/>
    <property type="match status" value="1"/>
</dbReference>
<evidence type="ECO:0000259" key="13">
    <source>
        <dbReference type="PROSITE" id="PS51709"/>
    </source>
</evidence>
<dbReference type="EC" id="3.6.-.-" evidence="10"/>
<keyword evidence="12" id="KW-0175">Coiled coil</keyword>
<dbReference type="GO" id="GO:0005737">
    <property type="term" value="C:cytoplasm"/>
    <property type="evidence" value="ECO:0000318"/>
    <property type="project" value="GO_Central"/>
</dbReference>
<keyword evidence="4 10" id="KW-0479">Metal-binding</keyword>
<comment type="subunit">
    <text evidence="10">Homodimer. Heterotetramer of two MnmE and two MnmG subunits.</text>
</comment>